<feature type="transmembrane region" description="Helical" evidence="1">
    <location>
        <begin position="141"/>
        <end position="163"/>
    </location>
</feature>
<gene>
    <name evidence="2" type="ORF">H8Z82_03855</name>
</gene>
<dbReference type="RefSeq" id="WP_186994311.1">
    <property type="nucleotide sequence ID" value="NZ_JACOQG010000004.1"/>
</dbReference>
<evidence type="ECO:0000256" key="1">
    <source>
        <dbReference type="SAM" id="Phobius"/>
    </source>
</evidence>
<dbReference type="Proteomes" id="UP000649826">
    <property type="component" value="Unassembled WGS sequence"/>
</dbReference>
<feature type="transmembrane region" description="Helical" evidence="1">
    <location>
        <begin position="39"/>
        <end position="59"/>
    </location>
</feature>
<proteinExistence type="predicted"/>
<protein>
    <submittedName>
        <fullName evidence="2">Uncharacterized protein</fullName>
    </submittedName>
</protein>
<evidence type="ECO:0000313" key="2">
    <source>
        <dbReference type="EMBL" id="MBC5778807.1"/>
    </source>
</evidence>
<evidence type="ECO:0000313" key="3">
    <source>
        <dbReference type="Proteomes" id="UP000649826"/>
    </source>
</evidence>
<feature type="transmembrane region" description="Helical" evidence="1">
    <location>
        <begin position="199"/>
        <end position="218"/>
    </location>
</feature>
<feature type="transmembrane region" description="Helical" evidence="1">
    <location>
        <begin position="71"/>
        <end position="89"/>
    </location>
</feature>
<feature type="transmembrane region" description="Helical" evidence="1">
    <location>
        <begin position="9"/>
        <end position="27"/>
    </location>
</feature>
<comment type="caution">
    <text evidence="2">The sequence shown here is derived from an EMBL/GenBank/DDBJ whole genome shotgun (WGS) entry which is preliminary data.</text>
</comment>
<keyword evidence="1" id="KW-0812">Transmembrane</keyword>
<reference evidence="2 3" key="1">
    <citation type="submission" date="2020-08" db="EMBL/GenBank/DDBJ databases">
        <title>Genome public.</title>
        <authorList>
            <person name="Liu C."/>
            <person name="Sun Q."/>
        </authorList>
    </citation>
    <scope>NUCLEOTIDE SEQUENCE [LARGE SCALE GENOMIC DNA]</scope>
    <source>
        <strain evidence="2 3">M29</strain>
    </source>
</reference>
<keyword evidence="1" id="KW-0472">Membrane</keyword>
<accession>A0ABR7IFJ7</accession>
<organism evidence="2 3">
    <name type="scientific">Blautia difficilis</name>
    <dbReference type="NCBI Taxonomy" id="2763027"/>
    <lineage>
        <taxon>Bacteria</taxon>
        <taxon>Bacillati</taxon>
        <taxon>Bacillota</taxon>
        <taxon>Clostridia</taxon>
        <taxon>Lachnospirales</taxon>
        <taxon>Lachnospiraceae</taxon>
        <taxon>Blautia</taxon>
    </lineage>
</organism>
<dbReference type="EMBL" id="JACOQG010000004">
    <property type="protein sequence ID" value="MBC5778807.1"/>
    <property type="molecule type" value="Genomic_DNA"/>
</dbReference>
<keyword evidence="3" id="KW-1185">Reference proteome</keyword>
<keyword evidence="1" id="KW-1133">Transmembrane helix</keyword>
<name>A0ABR7IFJ7_9FIRM</name>
<sequence>MEDQRKNELAIIIAATVAFGFLSRLLVRIPYMVFGDFSSGFFISIVLWWVYNSVLFCVAESMCMDGGNKKYITKSIIFGFLTTLIKAGIDTCIDLTVARQPNMLILAAVMEISMMFYITGLYYFLFVKVGKRKIQKEKKEITGLVAVFCSLLVLYAGTLFYYMKQVQYAVERFGDMPEVQELGLDNAIWNLTTTLGRESTTVGTIVYVGCFIIIWWILEKTTVEE</sequence>
<feature type="transmembrane region" description="Helical" evidence="1">
    <location>
        <begin position="104"/>
        <end position="129"/>
    </location>
</feature>